<dbReference type="Proteomes" id="UP000799539">
    <property type="component" value="Unassembled WGS sequence"/>
</dbReference>
<evidence type="ECO:0000313" key="2">
    <source>
        <dbReference type="EMBL" id="KAF2210192.1"/>
    </source>
</evidence>
<dbReference type="AlphaFoldDB" id="A0A6A6F9W1"/>
<keyword evidence="1" id="KW-0732">Signal</keyword>
<dbReference type="EMBL" id="ML992682">
    <property type="protein sequence ID" value="KAF2210192.1"/>
    <property type="molecule type" value="Genomic_DNA"/>
</dbReference>
<proteinExistence type="predicted"/>
<protein>
    <submittedName>
        <fullName evidence="2">Uncharacterized protein</fullName>
    </submittedName>
</protein>
<name>A0A6A6F9W1_9PEZI</name>
<dbReference type="OrthoDB" id="265717at2759"/>
<gene>
    <name evidence="2" type="ORF">CERZMDRAFT_113425</name>
</gene>
<reference evidence="2" key="1">
    <citation type="journal article" date="2020" name="Stud. Mycol.">
        <title>101 Dothideomycetes genomes: a test case for predicting lifestyles and emergence of pathogens.</title>
        <authorList>
            <person name="Haridas S."/>
            <person name="Albert R."/>
            <person name="Binder M."/>
            <person name="Bloem J."/>
            <person name="Labutti K."/>
            <person name="Salamov A."/>
            <person name="Andreopoulos B."/>
            <person name="Baker S."/>
            <person name="Barry K."/>
            <person name="Bills G."/>
            <person name="Bluhm B."/>
            <person name="Cannon C."/>
            <person name="Castanera R."/>
            <person name="Culley D."/>
            <person name="Daum C."/>
            <person name="Ezra D."/>
            <person name="Gonzalez J."/>
            <person name="Henrissat B."/>
            <person name="Kuo A."/>
            <person name="Liang C."/>
            <person name="Lipzen A."/>
            <person name="Lutzoni F."/>
            <person name="Magnuson J."/>
            <person name="Mondo S."/>
            <person name="Nolan M."/>
            <person name="Ohm R."/>
            <person name="Pangilinan J."/>
            <person name="Park H.-J."/>
            <person name="Ramirez L."/>
            <person name="Alfaro M."/>
            <person name="Sun H."/>
            <person name="Tritt A."/>
            <person name="Yoshinaga Y."/>
            <person name="Zwiers L.-H."/>
            <person name="Turgeon B."/>
            <person name="Goodwin S."/>
            <person name="Spatafora J."/>
            <person name="Crous P."/>
            <person name="Grigoriev I."/>
        </authorList>
    </citation>
    <scope>NUCLEOTIDE SEQUENCE</scope>
    <source>
        <strain evidence="2">SCOH1-5</strain>
    </source>
</reference>
<feature type="signal peptide" evidence="1">
    <location>
        <begin position="1"/>
        <end position="23"/>
    </location>
</feature>
<feature type="chain" id="PRO_5025562410" evidence="1">
    <location>
        <begin position="24"/>
        <end position="321"/>
    </location>
</feature>
<accession>A0A6A6F9W1</accession>
<sequence length="321" mass="33658">MRSLTLAAGLVASLSSIIPGAAAQCLNEVAQYNPTLRTMSSNTTWFIVPIPKEAAQAAVDASYPGQDLTMLDVPDDPSLFPEGWPAGSQPVLVNSGLTDDIRLSALQIDGGLLQGQIYVTYVGRRGSSTPLSAATKGYIAGQNGPLPNGLVPAVASPLLFGGNPLRLGQFQPQGDAYQQNGNDIFGARVAWVIVPNPISGPGVYPNAFDMIFRTASSSRSTEKTFKSLINQPIILPSGMCQRNTYYFGNATAEPIFRNGNVTLGPGASGDSPFSSELQKGSPDGSGFYSSVDGYSACAQNVGFDPQDCEEAARTVDPVALQ</sequence>
<evidence type="ECO:0000256" key="1">
    <source>
        <dbReference type="SAM" id="SignalP"/>
    </source>
</evidence>
<keyword evidence="3" id="KW-1185">Reference proteome</keyword>
<organism evidence="2 3">
    <name type="scientific">Cercospora zeae-maydis SCOH1-5</name>
    <dbReference type="NCBI Taxonomy" id="717836"/>
    <lineage>
        <taxon>Eukaryota</taxon>
        <taxon>Fungi</taxon>
        <taxon>Dikarya</taxon>
        <taxon>Ascomycota</taxon>
        <taxon>Pezizomycotina</taxon>
        <taxon>Dothideomycetes</taxon>
        <taxon>Dothideomycetidae</taxon>
        <taxon>Mycosphaerellales</taxon>
        <taxon>Mycosphaerellaceae</taxon>
        <taxon>Cercospora</taxon>
    </lineage>
</organism>
<evidence type="ECO:0000313" key="3">
    <source>
        <dbReference type="Proteomes" id="UP000799539"/>
    </source>
</evidence>